<sequence>MTQTPKNRRDSVNELLKKAFPEVPDTEREPVAPEDIDARERWLRDNIPPHHE</sequence>
<accession>A0A375YRF1</accession>
<evidence type="ECO:0000313" key="3">
    <source>
        <dbReference type="Proteomes" id="UP000252008"/>
    </source>
</evidence>
<evidence type="ECO:0000313" key="2">
    <source>
        <dbReference type="EMBL" id="SRX83787.1"/>
    </source>
</evidence>
<evidence type="ECO:0000256" key="1">
    <source>
        <dbReference type="SAM" id="MobiDB-lite"/>
    </source>
</evidence>
<reference evidence="2 3" key="1">
    <citation type="submission" date="2018-05" db="EMBL/GenBank/DDBJ databases">
        <authorList>
            <consortium name="IHU Genomes"/>
        </authorList>
    </citation>
    <scope>NUCLEOTIDE SEQUENCE [LARGE SCALE GENOMIC DNA]</scope>
    <source>
        <strain evidence="2 3">P7335</strain>
    </source>
</reference>
<name>A0A375YRF1_MYCPF</name>
<dbReference type="RefSeq" id="WP_165761641.1">
    <property type="nucleotide sequence ID" value="NZ_MVID01000030.1"/>
</dbReference>
<gene>
    <name evidence="2" type="ORF">MPP7335_05571</name>
</gene>
<dbReference type="AlphaFoldDB" id="A0A375YRF1"/>
<protein>
    <submittedName>
        <fullName evidence="2">Uncharacterized protein</fullName>
    </submittedName>
</protein>
<proteinExistence type="predicted"/>
<organism evidence="2 3">
    <name type="scientific">Mycolicibacterium parafortuitum</name>
    <name type="common">Mycobacterium parafortuitum</name>
    <dbReference type="NCBI Taxonomy" id="39692"/>
    <lineage>
        <taxon>Bacteria</taxon>
        <taxon>Bacillati</taxon>
        <taxon>Actinomycetota</taxon>
        <taxon>Actinomycetes</taxon>
        <taxon>Mycobacteriales</taxon>
        <taxon>Mycobacteriaceae</taxon>
        <taxon>Mycolicibacterium</taxon>
    </lineage>
</organism>
<dbReference type="Proteomes" id="UP000252008">
    <property type="component" value="Unassembled WGS sequence"/>
</dbReference>
<dbReference type="EMBL" id="UEGS01000001">
    <property type="protein sequence ID" value="SRX83787.1"/>
    <property type="molecule type" value="Genomic_DNA"/>
</dbReference>
<feature type="compositionally biased region" description="Basic and acidic residues" evidence="1">
    <location>
        <begin position="7"/>
        <end position="52"/>
    </location>
</feature>
<feature type="region of interest" description="Disordered" evidence="1">
    <location>
        <begin position="1"/>
        <end position="52"/>
    </location>
</feature>
<keyword evidence="3" id="KW-1185">Reference proteome</keyword>